<evidence type="ECO:0000313" key="1">
    <source>
        <dbReference type="EMBL" id="EDZ97212.1"/>
    </source>
</evidence>
<dbReference type="AlphaFoldDB" id="B5VUJ6"/>
<organism evidence="1 2">
    <name type="scientific">Limnospira maxima CS-328</name>
    <dbReference type="NCBI Taxonomy" id="513049"/>
    <lineage>
        <taxon>Bacteria</taxon>
        <taxon>Bacillati</taxon>
        <taxon>Cyanobacteriota</taxon>
        <taxon>Cyanophyceae</taxon>
        <taxon>Oscillatoriophycideae</taxon>
        <taxon>Oscillatoriales</taxon>
        <taxon>Sirenicapillariaceae</taxon>
        <taxon>Limnospira</taxon>
    </lineage>
</organism>
<gene>
    <name evidence="1" type="ORF">AmaxDRAFT_0241</name>
</gene>
<reference evidence="1 2" key="1">
    <citation type="journal article" date="2011" name="Appl. Environ. Microbiol.">
        <title>Contribution of a Sodium Ion Gradient to Energy Conservation during Fermentation in the Cyanobacterium Arthrospira (Spirulina) maxima CS-328.</title>
        <authorList>
            <person name="Carrieri D."/>
            <person name="Ananyev G."/>
            <person name="Lenz O."/>
            <person name="Bryant D.A."/>
            <person name="Dismukes G.C."/>
        </authorList>
    </citation>
    <scope>NUCLEOTIDE SEQUENCE [LARGE SCALE GENOMIC DNA]</scope>
    <source>
        <strain evidence="1 2">CS-328</strain>
    </source>
</reference>
<sequence precursor="true">MFVPVKQNTTISDGKNRFHRSFTERTKKISPGNLMIGKIRDNEAQFRHLCSNLVNE</sequence>
<keyword evidence="2" id="KW-1185">Reference proteome</keyword>
<name>B5VUJ6_LIMMA</name>
<evidence type="ECO:0000313" key="2">
    <source>
        <dbReference type="Proteomes" id="UP000004061"/>
    </source>
</evidence>
<accession>B5VUJ6</accession>
<protein>
    <submittedName>
        <fullName evidence="1">Uncharacterized protein</fullName>
    </submittedName>
</protein>
<proteinExistence type="predicted"/>
<dbReference type="EMBL" id="ABYK01000001">
    <property type="protein sequence ID" value="EDZ97212.1"/>
    <property type="molecule type" value="Genomic_DNA"/>
</dbReference>
<dbReference type="Proteomes" id="UP000004061">
    <property type="component" value="Unassembled WGS sequence"/>
</dbReference>
<comment type="caution">
    <text evidence="1">The sequence shown here is derived from an EMBL/GenBank/DDBJ whole genome shotgun (WGS) entry which is preliminary data.</text>
</comment>